<name>A0A672KXV7_SINGR</name>
<organism evidence="2 3">
    <name type="scientific">Sinocyclocheilus grahami</name>
    <name type="common">Dianchi golden-line fish</name>
    <name type="synonym">Barbus grahami</name>
    <dbReference type="NCBI Taxonomy" id="75366"/>
    <lineage>
        <taxon>Eukaryota</taxon>
        <taxon>Metazoa</taxon>
        <taxon>Chordata</taxon>
        <taxon>Craniata</taxon>
        <taxon>Vertebrata</taxon>
        <taxon>Euteleostomi</taxon>
        <taxon>Actinopterygii</taxon>
        <taxon>Neopterygii</taxon>
        <taxon>Teleostei</taxon>
        <taxon>Ostariophysi</taxon>
        <taxon>Cypriniformes</taxon>
        <taxon>Cyprinidae</taxon>
        <taxon>Cyprininae</taxon>
        <taxon>Sinocyclocheilus</taxon>
    </lineage>
</organism>
<dbReference type="Ensembl" id="ENSSGRT00000015920.1">
    <property type="protein sequence ID" value="ENSSGRP00000014729.1"/>
    <property type="gene ID" value="ENSSGRG00000009185.1"/>
</dbReference>
<keyword evidence="3" id="KW-1185">Reference proteome</keyword>
<proteinExistence type="predicted"/>
<dbReference type="Proteomes" id="UP000472262">
    <property type="component" value="Unassembled WGS sequence"/>
</dbReference>
<dbReference type="InParanoid" id="A0A672KXV7"/>
<dbReference type="AlphaFoldDB" id="A0A672KXV7"/>
<keyword evidence="1" id="KW-0812">Transmembrane</keyword>
<keyword evidence="1" id="KW-0472">Membrane</keyword>
<dbReference type="OMA" id="VWDCPFP"/>
<feature type="transmembrane region" description="Helical" evidence="1">
    <location>
        <begin position="138"/>
        <end position="158"/>
    </location>
</feature>
<evidence type="ECO:0000313" key="3">
    <source>
        <dbReference type="Proteomes" id="UP000472262"/>
    </source>
</evidence>
<keyword evidence="1" id="KW-1133">Transmembrane helix</keyword>
<sequence length="161" mass="18171">IKNGIKTSCKSDFFQRSMSNSVHFHAFSSMMEHTPSLDFFTRATALVRTFLSESLALLLNCFASFTRFSLCSRVTLEYELRSSARKPSVVWFRDFMDIWPSWLSGNLPSFVVTVILRLKSSFRVARTAAMSSFTSSRLIISSTNAALMFTLAVCPFAFANI</sequence>
<accession>A0A672KXV7</accession>
<evidence type="ECO:0000313" key="2">
    <source>
        <dbReference type="Ensembl" id="ENSSGRP00000014729.1"/>
    </source>
</evidence>
<evidence type="ECO:0000256" key="1">
    <source>
        <dbReference type="SAM" id="Phobius"/>
    </source>
</evidence>
<protein>
    <submittedName>
        <fullName evidence="2">Uncharacterized protein</fullName>
    </submittedName>
</protein>
<reference evidence="2" key="2">
    <citation type="submission" date="2025-09" db="UniProtKB">
        <authorList>
            <consortium name="Ensembl"/>
        </authorList>
    </citation>
    <scope>IDENTIFICATION</scope>
</reference>
<reference evidence="2" key="1">
    <citation type="submission" date="2025-08" db="UniProtKB">
        <authorList>
            <consortium name="Ensembl"/>
        </authorList>
    </citation>
    <scope>IDENTIFICATION</scope>
</reference>